<accession>X1S6L1</accession>
<dbReference type="AlphaFoldDB" id="X1S6L1"/>
<reference evidence="2" key="1">
    <citation type="journal article" date="2014" name="Front. Microbiol.">
        <title>High frequency of phylogenetically diverse reductive dehalogenase-homologous genes in deep subseafloor sedimentary metagenomes.</title>
        <authorList>
            <person name="Kawai M."/>
            <person name="Futagami T."/>
            <person name="Toyoda A."/>
            <person name="Takaki Y."/>
            <person name="Nishi S."/>
            <person name="Hori S."/>
            <person name="Arai W."/>
            <person name="Tsubouchi T."/>
            <person name="Morono Y."/>
            <person name="Uchiyama I."/>
            <person name="Ito T."/>
            <person name="Fujiyama A."/>
            <person name="Inagaki F."/>
            <person name="Takami H."/>
        </authorList>
    </citation>
    <scope>NUCLEOTIDE SEQUENCE</scope>
    <source>
        <strain evidence="2">Expedition CK06-06</strain>
    </source>
</reference>
<keyword evidence="1" id="KW-0812">Transmembrane</keyword>
<evidence type="ECO:0000313" key="2">
    <source>
        <dbReference type="EMBL" id="GAI88528.1"/>
    </source>
</evidence>
<evidence type="ECO:0000256" key="1">
    <source>
        <dbReference type="SAM" id="Phobius"/>
    </source>
</evidence>
<dbReference type="EMBL" id="BARW01021400">
    <property type="protein sequence ID" value="GAI88528.1"/>
    <property type="molecule type" value="Genomic_DNA"/>
</dbReference>
<gene>
    <name evidence="2" type="ORF">S12H4_35948</name>
</gene>
<sequence length="96" mass="11000">MIKKIFKENRLSNFLRITALVEAVVVIILIAIAFSTKNTFLFKVLLYIGGITAFFAMSLLFLKLTGIIDRDPKRIFNIIIEKEEDKGSYFIHCPVC</sequence>
<feature type="non-terminal residue" evidence="2">
    <location>
        <position position="96"/>
    </location>
</feature>
<organism evidence="2">
    <name type="scientific">marine sediment metagenome</name>
    <dbReference type="NCBI Taxonomy" id="412755"/>
    <lineage>
        <taxon>unclassified sequences</taxon>
        <taxon>metagenomes</taxon>
        <taxon>ecological metagenomes</taxon>
    </lineage>
</organism>
<comment type="caution">
    <text evidence="2">The sequence shown here is derived from an EMBL/GenBank/DDBJ whole genome shotgun (WGS) entry which is preliminary data.</text>
</comment>
<proteinExistence type="predicted"/>
<keyword evidence="1" id="KW-0472">Membrane</keyword>
<keyword evidence="1" id="KW-1133">Transmembrane helix</keyword>
<name>X1S6L1_9ZZZZ</name>
<feature type="transmembrane region" description="Helical" evidence="1">
    <location>
        <begin position="40"/>
        <end position="64"/>
    </location>
</feature>
<feature type="transmembrane region" description="Helical" evidence="1">
    <location>
        <begin position="14"/>
        <end position="34"/>
    </location>
</feature>
<protein>
    <submittedName>
        <fullName evidence="2">Uncharacterized protein</fullName>
    </submittedName>
</protein>